<protein>
    <recommendedName>
        <fullName evidence="2">F-box domain-containing protein</fullName>
    </recommendedName>
</protein>
<comment type="caution">
    <text evidence="3">The sequence shown here is derived from an EMBL/GenBank/DDBJ whole genome shotgun (WGS) entry which is preliminary data.</text>
</comment>
<dbReference type="InterPro" id="IPR036047">
    <property type="entry name" value="F-box-like_dom_sf"/>
</dbReference>
<evidence type="ECO:0000313" key="4">
    <source>
        <dbReference type="Proteomes" id="UP001209540"/>
    </source>
</evidence>
<dbReference type="SUPFAM" id="SSF81383">
    <property type="entry name" value="F-box domain"/>
    <property type="match status" value="1"/>
</dbReference>
<dbReference type="GO" id="GO:0031146">
    <property type="term" value="P:SCF-dependent proteasomal ubiquitin-dependent protein catabolic process"/>
    <property type="evidence" value="ECO:0007669"/>
    <property type="project" value="TreeGrafter"/>
</dbReference>
<dbReference type="Proteomes" id="UP001209540">
    <property type="component" value="Unassembled WGS sequence"/>
</dbReference>
<name>A0AAD5K248_9FUNG</name>
<feature type="region of interest" description="Disordered" evidence="1">
    <location>
        <begin position="43"/>
        <end position="88"/>
    </location>
</feature>
<dbReference type="SUPFAM" id="SSF52047">
    <property type="entry name" value="RNI-like"/>
    <property type="match status" value="1"/>
</dbReference>
<proteinExistence type="predicted"/>
<dbReference type="PANTHER" id="PTHR13318">
    <property type="entry name" value="PARTNER OF PAIRED, ISOFORM B-RELATED"/>
    <property type="match status" value="1"/>
</dbReference>
<dbReference type="GO" id="GO:0019005">
    <property type="term" value="C:SCF ubiquitin ligase complex"/>
    <property type="evidence" value="ECO:0007669"/>
    <property type="project" value="TreeGrafter"/>
</dbReference>
<dbReference type="InterPro" id="IPR032675">
    <property type="entry name" value="LRR_dom_sf"/>
</dbReference>
<accession>A0AAD5K248</accession>
<dbReference type="AlphaFoldDB" id="A0AAD5K248"/>
<feature type="domain" description="F-box" evidence="2">
    <location>
        <begin position="135"/>
        <end position="182"/>
    </location>
</feature>
<feature type="compositionally biased region" description="Polar residues" evidence="1">
    <location>
        <begin position="78"/>
        <end position="88"/>
    </location>
</feature>
<feature type="compositionally biased region" description="Low complexity" evidence="1">
    <location>
        <begin position="54"/>
        <end position="70"/>
    </location>
</feature>
<evidence type="ECO:0000259" key="2">
    <source>
        <dbReference type="PROSITE" id="PS50181"/>
    </source>
</evidence>
<reference evidence="3" key="1">
    <citation type="journal article" date="2022" name="IScience">
        <title>Evolution of zygomycete secretomes and the origins of terrestrial fungal ecologies.</title>
        <authorList>
            <person name="Chang Y."/>
            <person name="Wang Y."/>
            <person name="Mondo S."/>
            <person name="Ahrendt S."/>
            <person name="Andreopoulos W."/>
            <person name="Barry K."/>
            <person name="Beard J."/>
            <person name="Benny G.L."/>
            <person name="Blankenship S."/>
            <person name="Bonito G."/>
            <person name="Cuomo C."/>
            <person name="Desiro A."/>
            <person name="Gervers K.A."/>
            <person name="Hundley H."/>
            <person name="Kuo A."/>
            <person name="LaButti K."/>
            <person name="Lang B.F."/>
            <person name="Lipzen A."/>
            <person name="O'Donnell K."/>
            <person name="Pangilinan J."/>
            <person name="Reynolds N."/>
            <person name="Sandor L."/>
            <person name="Smith M.E."/>
            <person name="Tsang A."/>
            <person name="Grigoriev I.V."/>
            <person name="Stajich J.E."/>
            <person name="Spatafora J.W."/>
        </authorList>
    </citation>
    <scope>NUCLEOTIDE SEQUENCE</scope>
    <source>
        <strain evidence="3">RSA 2281</strain>
    </source>
</reference>
<dbReference type="InterPro" id="IPR001810">
    <property type="entry name" value="F-box_dom"/>
</dbReference>
<keyword evidence="4" id="KW-1185">Reference proteome</keyword>
<dbReference type="PROSITE" id="PS50181">
    <property type="entry name" value="FBOX"/>
    <property type="match status" value="1"/>
</dbReference>
<reference evidence="3" key="2">
    <citation type="submission" date="2023-02" db="EMBL/GenBank/DDBJ databases">
        <authorList>
            <consortium name="DOE Joint Genome Institute"/>
            <person name="Mondo S.J."/>
            <person name="Chang Y."/>
            <person name="Wang Y."/>
            <person name="Ahrendt S."/>
            <person name="Andreopoulos W."/>
            <person name="Barry K."/>
            <person name="Beard J."/>
            <person name="Benny G.L."/>
            <person name="Blankenship S."/>
            <person name="Bonito G."/>
            <person name="Cuomo C."/>
            <person name="Desiro A."/>
            <person name="Gervers K.A."/>
            <person name="Hundley H."/>
            <person name="Kuo A."/>
            <person name="LaButti K."/>
            <person name="Lang B.F."/>
            <person name="Lipzen A."/>
            <person name="O'Donnell K."/>
            <person name="Pangilinan J."/>
            <person name="Reynolds N."/>
            <person name="Sandor L."/>
            <person name="Smith M.W."/>
            <person name="Tsang A."/>
            <person name="Grigoriev I.V."/>
            <person name="Stajich J.E."/>
            <person name="Spatafora J.W."/>
        </authorList>
    </citation>
    <scope>NUCLEOTIDE SEQUENCE</scope>
    <source>
        <strain evidence="3">RSA 2281</strain>
    </source>
</reference>
<gene>
    <name evidence="3" type="ORF">BDA99DRAFT_508063</name>
</gene>
<evidence type="ECO:0000313" key="3">
    <source>
        <dbReference type="EMBL" id="KAI9265217.1"/>
    </source>
</evidence>
<organism evidence="3 4">
    <name type="scientific">Phascolomyces articulosus</name>
    <dbReference type="NCBI Taxonomy" id="60185"/>
    <lineage>
        <taxon>Eukaryota</taxon>
        <taxon>Fungi</taxon>
        <taxon>Fungi incertae sedis</taxon>
        <taxon>Mucoromycota</taxon>
        <taxon>Mucoromycotina</taxon>
        <taxon>Mucoromycetes</taxon>
        <taxon>Mucorales</taxon>
        <taxon>Lichtheimiaceae</taxon>
        <taxon>Phascolomyces</taxon>
    </lineage>
</organism>
<dbReference type="EMBL" id="JAIXMP010000011">
    <property type="protein sequence ID" value="KAI9265217.1"/>
    <property type="molecule type" value="Genomic_DNA"/>
</dbReference>
<evidence type="ECO:0000256" key="1">
    <source>
        <dbReference type="SAM" id="MobiDB-lite"/>
    </source>
</evidence>
<sequence>MNGQYNEAYADAQKMTNVAPASMIGYARVGHLLSMYGHQISSTVGADGDEHSSRSNNNRNFRASQQQQQRQQHHHKTNPQPIEETNNISSLEISRQGRKHYQTNQYSMEETNKDLERIGNGGGGVRTKLLRINTSDPLRSFPDGITKTIITLLPQNDRLVCIQVSKLWRKEILSCAEAWQSLLLGFYRVNNIPLIHLLHFLYDHVKTLRIGSRTTENIQSHIFKALQNGYFLNIQALSLYAPEKTVIQNMDQYTADISNALYSIRNTLTRLNINFSRDYDINPTITIATILESCRNLADLIYHNTNTELSTFIGNLATLDNHRHLVSLELNAEAISKQDIESIIQICRQLRRINIGNYCGDIAVLDMFLTQTATSNLEILGINKYVIDGVPQLTEKEDSNWRETGLRVLWITQKFSDELSVSYETKIFQLMHQNRTTLEAVNVTLPRTTTTMNNEIFKLDHPDLNFEKIKSLTFYSSPNIMNRFQIYQSVRKSITLKHLELGGLPSTDKLADILLKKPPLERLSIIGRSEADEYLTNSESLNKLFARYLSFSLLESLHLERQLKVSDVTLITVAGIKSLKKITFIDLPLVSTNDIKNFFYIIGYHLTNVSLENMTCITDDVLAVLGEQGNDLSSVTLENLDRVTDQGVKTLIDTSRLRLEMLRIRRCKKTTEDCKVDPQRKIKYIDYA</sequence>
<dbReference type="Gene3D" id="3.80.10.10">
    <property type="entry name" value="Ribonuclease Inhibitor"/>
    <property type="match status" value="2"/>
</dbReference>